<dbReference type="AlphaFoldDB" id="A0A0F7G138"/>
<dbReference type="RefSeq" id="WP_030737973.1">
    <property type="nucleotide sequence ID" value="NZ_CP009922.3"/>
</dbReference>
<reference evidence="2" key="1">
    <citation type="submission" date="2019-08" db="EMBL/GenBank/DDBJ databases">
        <title>Complete genome sequence of a mangrove-derived Streptomyces xiamenensis.</title>
        <authorList>
            <person name="Xu J."/>
        </authorList>
    </citation>
    <scope>NUCLEOTIDE SEQUENCE</scope>
    <source>
        <strain evidence="2">318</strain>
    </source>
</reference>
<dbReference type="PATRIC" id="fig|408015.6.peg.5479"/>
<feature type="region of interest" description="Disordered" evidence="1">
    <location>
        <begin position="29"/>
        <end position="48"/>
    </location>
</feature>
<gene>
    <name evidence="2" type="ORF">SXIM_54140</name>
</gene>
<dbReference type="EMBL" id="CP009922">
    <property type="protein sequence ID" value="AKG46798.1"/>
    <property type="molecule type" value="Genomic_DNA"/>
</dbReference>
<dbReference type="STRING" id="408015.SXIM_54140"/>
<dbReference type="KEGG" id="sxi:SXIM_54140"/>
<protein>
    <submittedName>
        <fullName evidence="2">Methionine--tRNA ligase</fullName>
    </submittedName>
</protein>
<dbReference type="HOGENOM" id="CLU_2144558_0_0_11"/>
<keyword evidence="2" id="KW-0436">Ligase</keyword>
<name>A0A0F7G138_9ACTN</name>
<dbReference type="GO" id="GO:0016874">
    <property type="term" value="F:ligase activity"/>
    <property type="evidence" value="ECO:0007669"/>
    <property type="project" value="UniProtKB-KW"/>
</dbReference>
<evidence type="ECO:0000313" key="3">
    <source>
        <dbReference type="Proteomes" id="UP000034034"/>
    </source>
</evidence>
<organism evidence="2 3">
    <name type="scientific">Streptomyces xiamenensis</name>
    <dbReference type="NCBI Taxonomy" id="408015"/>
    <lineage>
        <taxon>Bacteria</taxon>
        <taxon>Bacillati</taxon>
        <taxon>Actinomycetota</taxon>
        <taxon>Actinomycetes</taxon>
        <taxon>Kitasatosporales</taxon>
        <taxon>Streptomycetaceae</taxon>
        <taxon>Streptomyces</taxon>
    </lineage>
</organism>
<evidence type="ECO:0000256" key="1">
    <source>
        <dbReference type="SAM" id="MobiDB-lite"/>
    </source>
</evidence>
<sequence>MNGTDAWHLTGSDDYQNYVVAAAHREGREPAATAARGHGVAGRFREAHSPSDERLRLFDRLPRHDPRIGPEIIDTLHVVPLVAVAAGDLPRAVTAARRAWEDPPQRPLHEGQ</sequence>
<proteinExistence type="predicted"/>
<dbReference type="Proteomes" id="UP000034034">
    <property type="component" value="Chromosome"/>
</dbReference>
<keyword evidence="3" id="KW-1185">Reference proteome</keyword>
<accession>A0A0F7G138</accession>
<evidence type="ECO:0000313" key="2">
    <source>
        <dbReference type="EMBL" id="AKG46798.1"/>
    </source>
</evidence>